<dbReference type="CDD" id="cd02053">
    <property type="entry name" value="serpinF2_A2AP"/>
    <property type="match status" value="1"/>
</dbReference>
<dbReference type="InterPro" id="IPR036186">
    <property type="entry name" value="Serpin_sf"/>
</dbReference>
<evidence type="ECO:0000256" key="3">
    <source>
        <dbReference type="SAM" id="SignalP"/>
    </source>
</evidence>
<dbReference type="Gene3D" id="2.30.39.10">
    <property type="entry name" value="Alpha-1-antitrypsin, domain 1"/>
    <property type="match status" value="1"/>
</dbReference>
<dbReference type="SUPFAM" id="SSF56574">
    <property type="entry name" value="Serpins"/>
    <property type="match status" value="1"/>
</dbReference>
<keyword evidence="3" id="KW-0732">Signal</keyword>
<dbReference type="InterPro" id="IPR042185">
    <property type="entry name" value="Serpin_sf_2"/>
</dbReference>
<dbReference type="Gene3D" id="3.30.497.10">
    <property type="entry name" value="Antithrombin, subunit I, domain 2"/>
    <property type="match status" value="1"/>
</dbReference>
<protein>
    <submittedName>
        <fullName evidence="5">Alpha-2-antiplasmin isoform X1</fullName>
    </submittedName>
</protein>
<dbReference type="GO" id="GO:0005615">
    <property type="term" value="C:extracellular space"/>
    <property type="evidence" value="ECO:0007669"/>
    <property type="project" value="InterPro"/>
</dbReference>
<dbReference type="InterPro" id="IPR033833">
    <property type="entry name" value="Alpha2AP_serpin_dom"/>
</dbReference>
<evidence type="ECO:0000313" key="5">
    <source>
        <dbReference type="EMBL" id="KAG9265212.1"/>
    </source>
</evidence>
<organism evidence="5 6">
    <name type="scientific">Astyanax mexicanus</name>
    <name type="common">Blind cave fish</name>
    <name type="synonym">Astyanax fasciatus mexicanus</name>
    <dbReference type="NCBI Taxonomy" id="7994"/>
    <lineage>
        <taxon>Eukaryota</taxon>
        <taxon>Metazoa</taxon>
        <taxon>Chordata</taxon>
        <taxon>Craniata</taxon>
        <taxon>Vertebrata</taxon>
        <taxon>Euteleostomi</taxon>
        <taxon>Actinopterygii</taxon>
        <taxon>Neopterygii</taxon>
        <taxon>Teleostei</taxon>
        <taxon>Ostariophysi</taxon>
        <taxon>Characiformes</taxon>
        <taxon>Characoidei</taxon>
        <taxon>Acestrorhamphidae</taxon>
        <taxon>Acestrorhamphinae</taxon>
        <taxon>Astyanax</taxon>
    </lineage>
</organism>
<reference evidence="5 6" key="1">
    <citation type="submission" date="2021-07" db="EMBL/GenBank/DDBJ databases">
        <authorList>
            <person name="Imarazene B."/>
            <person name="Zahm M."/>
            <person name="Klopp C."/>
            <person name="Cabau C."/>
            <person name="Beille S."/>
            <person name="Jouanno E."/>
            <person name="Castinel A."/>
            <person name="Lluch J."/>
            <person name="Gil L."/>
            <person name="Kuchtly C."/>
            <person name="Lopez Roques C."/>
            <person name="Donnadieu C."/>
            <person name="Parrinello H."/>
            <person name="Journot L."/>
            <person name="Du K."/>
            <person name="Schartl M."/>
            <person name="Retaux S."/>
            <person name="Guiguen Y."/>
        </authorList>
    </citation>
    <scope>NUCLEOTIDE SEQUENCE [LARGE SCALE GENOMIC DNA]</scope>
    <source>
        <strain evidence="5">Pach_M1</strain>
        <tissue evidence="5">Testis</tissue>
    </source>
</reference>
<dbReference type="InterPro" id="IPR000215">
    <property type="entry name" value="Serpin_fam"/>
</dbReference>
<dbReference type="Pfam" id="PF00079">
    <property type="entry name" value="Serpin"/>
    <property type="match status" value="1"/>
</dbReference>
<feature type="region of interest" description="Disordered" evidence="2">
    <location>
        <begin position="476"/>
        <end position="503"/>
    </location>
</feature>
<dbReference type="InterPro" id="IPR042178">
    <property type="entry name" value="Serpin_sf_1"/>
</dbReference>
<comment type="caution">
    <text evidence="5">The sequence shown here is derived from an EMBL/GenBank/DDBJ whole genome shotgun (WGS) entry which is preliminary data.</text>
</comment>
<evidence type="ECO:0000256" key="1">
    <source>
        <dbReference type="RuleBase" id="RU000411"/>
    </source>
</evidence>
<name>A0A8T2L5J3_ASTMX</name>
<feature type="domain" description="Serpin" evidence="4">
    <location>
        <begin position="131"/>
        <end position="470"/>
    </location>
</feature>
<dbReference type="Proteomes" id="UP000752171">
    <property type="component" value="Unassembled WGS sequence"/>
</dbReference>
<feature type="region of interest" description="Disordered" evidence="2">
    <location>
        <begin position="59"/>
        <end position="111"/>
    </location>
</feature>
<dbReference type="PANTHER" id="PTHR11461:SF20">
    <property type="entry name" value="ALPHA-2-ANTIPLASMIN"/>
    <property type="match status" value="1"/>
</dbReference>
<feature type="signal peptide" evidence="3">
    <location>
        <begin position="1"/>
        <end position="17"/>
    </location>
</feature>
<gene>
    <name evidence="5" type="primary">SERPINF2</name>
    <name evidence="5" type="ORF">AMEX_G21582</name>
</gene>
<feature type="compositionally biased region" description="Basic and acidic residues" evidence="2">
    <location>
        <begin position="483"/>
        <end position="494"/>
    </location>
</feature>
<dbReference type="InterPro" id="IPR023796">
    <property type="entry name" value="Serpin_dom"/>
</dbReference>
<dbReference type="OrthoDB" id="9947020at2759"/>
<evidence type="ECO:0000313" key="6">
    <source>
        <dbReference type="Proteomes" id="UP000752171"/>
    </source>
</evidence>
<feature type="chain" id="PRO_5035824022" evidence="3">
    <location>
        <begin position="18"/>
        <end position="503"/>
    </location>
</feature>
<dbReference type="PANTHER" id="PTHR11461">
    <property type="entry name" value="SERINE PROTEASE INHIBITOR, SERPIN"/>
    <property type="match status" value="1"/>
</dbReference>
<dbReference type="GO" id="GO:0051918">
    <property type="term" value="P:negative regulation of fibrinolysis"/>
    <property type="evidence" value="ECO:0007669"/>
    <property type="project" value="InterPro"/>
</dbReference>
<proteinExistence type="inferred from homology"/>
<sequence>MDFRLFALLFLCYCKQGWMVKQPHWGSSVSVPRGQCPAQSGDLPAQALLLNLQEDTAPAENGKIPEIPLTPLIPSKPRSDVSHTAESITSTQTPENGENSSEEDLDGLCGKHRSTPEIRQAIGSGVMKFGLQLLENLKANSEQPNVIISPFSVSLALSQLALGAKNETEELLFQRLNADTVPCYHKALKSLLHHVRENALRFASRIYLGSGFQPKQEFMQESLKIYNSEPAALTELEEINEWVEKSTNGQVTDFLSSLPSNLVMMLINAVHYKGEWEKRFDPRFTTSEPFYIDENLAVNVDMMLGPKYPLSIFNHNELDAQVARFPFKGNMSLVIVMPVSGNVNVTTIAAKLNISDLYSRFPRERNMQVKLPKFKLDFTQELDEALTSMGLGELFTSPNLAGIADGPLVVSSVQHKSSMEINEEGAEAAAATSVVISRSNPSFTVNQPFFFALMDDSSQTPLFLGVISNPNPSEAAVISNPSDVEKGGLLDKDAAPSSVHPPK</sequence>
<accession>A0A8T2L5J3</accession>
<dbReference type="EMBL" id="JAICCE010000018">
    <property type="protein sequence ID" value="KAG9265212.1"/>
    <property type="molecule type" value="Genomic_DNA"/>
</dbReference>
<evidence type="ECO:0000256" key="2">
    <source>
        <dbReference type="SAM" id="MobiDB-lite"/>
    </source>
</evidence>
<evidence type="ECO:0000259" key="4">
    <source>
        <dbReference type="SMART" id="SM00093"/>
    </source>
</evidence>
<dbReference type="SMART" id="SM00093">
    <property type="entry name" value="SERPIN"/>
    <property type="match status" value="1"/>
</dbReference>
<dbReference type="PROSITE" id="PS00284">
    <property type="entry name" value="SERPIN"/>
    <property type="match status" value="1"/>
</dbReference>
<feature type="compositionally biased region" description="Polar residues" evidence="2">
    <location>
        <begin position="84"/>
        <end position="99"/>
    </location>
</feature>
<dbReference type="GO" id="GO:0004867">
    <property type="term" value="F:serine-type endopeptidase inhibitor activity"/>
    <property type="evidence" value="ECO:0007669"/>
    <property type="project" value="InterPro"/>
</dbReference>
<dbReference type="InterPro" id="IPR023795">
    <property type="entry name" value="Serpin_CS"/>
</dbReference>
<dbReference type="AlphaFoldDB" id="A0A8T2L5J3"/>
<comment type="similarity">
    <text evidence="1">Belongs to the serpin family.</text>
</comment>